<dbReference type="EMBL" id="VOBQ01000002">
    <property type="protein sequence ID" value="TWO72949.1"/>
    <property type="molecule type" value="Genomic_DNA"/>
</dbReference>
<comment type="caution">
    <text evidence="7">The sequence shown here is derived from an EMBL/GenBank/DDBJ whole genome shotgun (WGS) entry which is preliminary data.</text>
</comment>
<keyword evidence="8" id="KW-1185">Reference proteome</keyword>
<dbReference type="Gene3D" id="3.40.190.290">
    <property type="match status" value="1"/>
</dbReference>
<organism evidence="7 8">
    <name type="scientific">Caenimonas sedimenti</name>
    <dbReference type="NCBI Taxonomy" id="2596921"/>
    <lineage>
        <taxon>Bacteria</taxon>
        <taxon>Pseudomonadati</taxon>
        <taxon>Pseudomonadota</taxon>
        <taxon>Betaproteobacteria</taxon>
        <taxon>Burkholderiales</taxon>
        <taxon>Comamonadaceae</taxon>
        <taxon>Caenimonas</taxon>
    </lineage>
</organism>
<evidence type="ECO:0000313" key="8">
    <source>
        <dbReference type="Proteomes" id="UP000318199"/>
    </source>
</evidence>
<comment type="similarity">
    <text evidence="1">Belongs to the LysR transcriptional regulatory family.</text>
</comment>
<protein>
    <submittedName>
        <fullName evidence="7">LysR family transcriptional regulator</fullName>
    </submittedName>
</protein>
<dbReference type="InterPro" id="IPR000847">
    <property type="entry name" value="LysR_HTH_N"/>
</dbReference>
<evidence type="ECO:0000256" key="5">
    <source>
        <dbReference type="ARBA" id="ARBA00023163"/>
    </source>
</evidence>
<dbReference type="GO" id="GO:0003677">
    <property type="term" value="F:DNA binding"/>
    <property type="evidence" value="ECO:0007669"/>
    <property type="project" value="UniProtKB-KW"/>
</dbReference>
<sequence>MSGRLRAAMEFRQLRYFVSIADLGSVSRASRALHIAQPALSQQLAQLEAELGHALLLRRSSGVVLTDHGREFYRHAQRILKQLAQVPAALDASAGEPAGDVAIGLPQSTAAQYAMPLLAALAGRHPRIRLELFDEISGNLLAGLDSGRLDLAVLVGDEDAALAQAVPLLEEELYLISRAGAAPRGRSVRVAALARLPLTLPGAGQGVRGLVEQVVRAQGQELPRPRVVANSMSIMRQAMRDGIAHSVMPWGAVADDLQAGTLVAQPLSPRLKRRAWLAVARDAEGSAAMEAVAQVLGDVVRERIAAGAWPGSTLP</sequence>
<dbReference type="GO" id="GO:2000142">
    <property type="term" value="P:regulation of DNA-templated transcription initiation"/>
    <property type="evidence" value="ECO:0007669"/>
    <property type="project" value="TreeGrafter"/>
</dbReference>
<dbReference type="PANTHER" id="PTHR30293">
    <property type="entry name" value="TRANSCRIPTIONAL REGULATORY PROTEIN NAC-RELATED"/>
    <property type="match status" value="1"/>
</dbReference>
<evidence type="ECO:0000259" key="6">
    <source>
        <dbReference type="PROSITE" id="PS50931"/>
    </source>
</evidence>
<proteinExistence type="inferred from homology"/>
<keyword evidence="5" id="KW-0804">Transcription</keyword>
<evidence type="ECO:0000256" key="1">
    <source>
        <dbReference type="ARBA" id="ARBA00009437"/>
    </source>
</evidence>
<evidence type="ECO:0000256" key="4">
    <source>
        <dbReference type="ARBA" id="ARBA00023159"/>
    </source>
</evidence>
<reference evidence="7 8" key="1">
    <citation type="submission" date="2019-07" db="EMBL/GenBank/DDBJ databases">
        <title>Caenimonas sedimenti sp. nov., isolated from activated sludge.</title>
        <authorList>
            <person name="Xu J."/>
        </authorList>
    </citation>
    <scope>NUCLEOTIDE SEQUENCE [LARGE SCALE GENOMIC DNA]</scope>
    <source>
        <strain evidence="7 8">HX-9-20</strain>
    </source>
</reference>
<dbReference type="PROSITE" id="PS50931">
    <property type="entry name" value="HTH_LYSR"/>
    <property type="match status" value="1"/>
</dbReference>
<keyword evidence="4" id="KW-0010">Activator</keyword>
<dbReference type="SUPFAM" id="SSF53850">
    <property type="entry name" value="Periplasmic binding protein-like II"/>
    <property type="match status" value="1"/>
</dbReference>
<dbReference type="PRINTS" id="PR00039">
    <property type="entry name" value="HTHLYSR"/>
</dbReference>
<dbReference type="AlphaFoldDB" id="A0A562ZWF2"/>
<dbReference type="Proteomes" id="UP000318199">
    <property type="component" value="Unassembled WGS sequence"/>
</dbReference>
<dbReference type="PANTHER" id="PTHR30293:SF0">
    <property type="entry name" value="NITROGEN ASSIMILATION REGULATORY PROTEIN NAC"/>
    <property type="match status" value="1"/>
</dbReference>
<dbReference type="Gene3D" id="1.10.10.10">
    <property type="entry name" value="Winged helix-like DNA-binding domain superfamily/Winged helix DNA-binding domain"/>
    <property type="match status" value="1"/>
</dbReference>
<name>A0A562ZWF2_9BURK</name>
<dbReference type="Pfam" id="PF03466">
    <property type="entry name" value="LysR_substrate"/>
    <property type="match status" value="1"/>
</dbReference>
<gene>
    <name evidence="7" type="ORF">FN976_01520</name>
</gene>
<dbReference type="SUPFAM" id="SSF46785">
    <property type="entry name" value="Winged helix' DNA-binding domain"/>
    <property type="match status" value="1"/>
</dbReference>
<dbReference type="Pfam" id="PF00126">
    <property type="entry name" value="HTH_1"/>
    <property type="match status" value="1"/>
</dbReference>
<evidence type="ECO:0000256" key="3">
    <source>
        <dbReference type="ARBA" id="ARBA00023125"/>
    </source>
</evidence>
<dbReference type="GO" id="GO:0003700">
    <property type="term" value="F:DNA-binding transcription factor activity"/>
    <property type="evidence" value="ECO:0007669"/>
    <property type="project" value="InterPro"/>
</dbReference>
<dbReference type="InterPro" id="IPR036390">
    <property type="entry name" value="WH_DNA-bd_sf"/>
</dbReference>
<keyword evidence="2" id="KW-0805">Transcription regulation</keyword>
<evidence type="ECO:0000256" key="2">
    <source>
        <dbReference type="ARBA" id="ARBA00023015"/>
    </source>
</evidence>
<dbReference type="FunFam" id="1.10.10.10:FF:000001">
    <property type="entry name" value="LysR family transcriptional regulator"/>
    <property type="match status" value="1"/>
</dbReference>
<accession>A0A562ZWF2</accession>
<dbReference type="InterPro" id="IPR005119">
    <property type="entry name" value="LysR_subst-bd"/>
</dbReference>
<evidence type="ECO:0000313" key="7">
    <source>
        <dbReference type="EMBL" id="TWO72949.1"/>
    </source>
</evidence>
<dbReference type="OrthoDB" id="8587114at2"/>
<feature type="domain" description="HTH lysR-type" evidence="6">
    <location>
        <begin position="9"/>
        <end position="66"/>
    </location>
</feature>
<keyword evidence="3" id="KW-0238">DNA-binding</keyword>
<dbReference type="InterPro" id="IPR036388">
    <property type="entry name" value="WH-like_DNA-bd_sf"/>
</dbReference>